<protein>
    <submittedName>
        <fullName evidence="2">Uncharacterized protein</fullName>
    </submittedName>
</protein>
<reference evidence="2 3" key="1">
    <citation type="submission" date="2024-05" db="EMBL/GenBank/DDBJ databases">
        <title>Genome sequencing and assembly of Indian major carp, Cirrhinus mrigala (Hamilton, 1822).</title>
        <authorList>
            <person name="Mohindra V."/>
            <person name="Chowdhury L.M."/>
            <person name="Lal K."/>
            <person name="Jena J.K."/>
        </authorList>
    </citation>
    <scope>NUCLEOTIDE SEQUENCE [LARGE SCALE GENOMIC DNA]</scope>
    <source>
        <strain evidence="2">CM1030</strain>
        <tissue evidence="2">Blood</tissue>
    </source>
</reference>
<dbReference type="AlphaFoldDB" id="A0ABD0QJ60"/>
<comment type="caution">
    <text evidence="2">The sequence shown here is derived from an EMBL/GenBank/DDBJ whole genome shotgun (WGS) entry which is preliminary data.</text>
</comment>
<proteinExistence type="predicted"/>
<evidence type="ECO:0000313" key="3">
    <source>
        <dbReference type="Proteomes" id="UP001529510"/>
    </source>
</evidence>
<evidence type="ECO:0000256" key="1">
    <source>
        <dbReference type="SAM" id="MobiDB-lite"/>
    </source>
</evidence>
<keyword evidence="3" id="KW-1185">Reference proteome</keyword>
<accession>A0ABD0QJ60</accession>
<dbReference type="EMBL" id="JAMKFB020000008">
    <property type="protein sequence ID" value="KAL0186264.1"/>
    <property type="molecule type" value="Genomic_DNA"/>
</dbReference>
<name>A0ABD0QJ60_CIRMR</name>
<gene>
    <name evidence="2" type="ORF">M9458_017934</name>
</gene>
<dbReference type="Proteomes" id="UP001529510">
    <property type="component" value="Unassembled WGS sequence"/>
</dbReference>
<sequence length="103" mass="11710">MPKPKIPEQMRQNLKPQASSVHEAPMSNKTPEKKRLKIPEPLSKELLQLSARASSLKGAPVPNKTLEKKRLEIPEPLSKELLQLKHLCPKRIPERQKLTIAEP</sequence>
<feature type="non-terminal residue" evidence="2">
    <location>
        <position position="103"/>
    </location>
</feature>
<evidence type="ECO:0000313" key="2">
    <source>
        <dbReference type="EMBL" id="KAL0186264.1"/>
    </source>
</evidence>
<feature type="region of interest" description="Disordered" evidence="1">
    <location>
        <begin position="1"/>
        <end position="37"/>
    </location>
</feature>
<feature type="compositionally biased region" description="Polar residues" evidence="1">
    <location>
        <begin position="10"/>
        <end position="20"/>
    </location>
</feature>
<organism evidence="2 3">
    <name type="scientific">Cirrhinus mrigala</name>
    <name type="common">Mrigala</name>
    <dbReference type="NCBI Taxonomy" id="683832"/>
    <lineage>
        <taxon>Eukaryota</taxon>
        <taxon>Metazoa</taxon>
        <taxon>Chordata</taxon>
        <taxon>Craniata</taxon>
        <taxon>Vertebrata</taxon>
        <taxon>Euteleostomi</taxon>
        <taxon>Actinopterygii</taxon>
        <taxon>Neopterygii</taxon>
        <taxon>Teleostei</taxon>
        <taxon>Ostariophysi</taxon>
        <taxon>Cypriniformes</taxon>
        <taxon>Cyprinidae</taxon>
        <taxon>Labeoninae</taxon>
        <taxon>Labeonini</taxon>
        <taxon>Cirrhinus</taxon>
    </lineage>
</organism>